<dbReference type="AlphaFoldDB" id="A0A1S2V630"/>
<dbReference type="OrthoDB" id="3180470at2"/>
<dbReference type="GO" id="GO:0016740">
    <property type="term" value="F:transferase activity"/>
    <property type="evidence" value="ECO:0007669"/>
    <property type="project" value="UniProtKB-KW"/>
</dbReference>
<dbReference type="EMBL" id="FNTS01000002">
    <property type="protein sequence ID" value="SED61888.1"/>
    <property type="molecule type" value="Genomic_DNA"/>
</dbReference>
<comment type="caution">
    <text evidence="1">The sequence shown here is derived from an EMBL/GenBank/DDBJ whole genome shotgun (WGS) entry which is preliminary data.</text>
</comment>
<proteinExistence type="predicted"/>
<evidence type="ECO:0000313" key="4">
    <source>
        <dbReference type="Proteomes" id="UP000182179"/>
    </source>
</evidence>
<dbReference type="Pfam" id="PF13692">
    <property type="entry name" value="Glyco_trans_1_4"/>
    <property type="match status" value="1"/>
</dbReference>
<evidence type="ECO:0000313" key="3">
    <source>
        <dbReference type="Proteomes" id="UP000181661"/>
    </source>
</evidence>
<dbReference type="Proteomes" id="UP000181661">
    <property type="component" value="Unassembled WGS sequence"/>
</dbReference>
<keyword evidence="1" id="KW-0808">Transferase</keyword>
<gene>
    <name evidence="1" type="ORF">BFL40_05525</name>
    <name evidence="2" type="ORF">SAMN04515675_1777</name>
</gene>
<evidence type="ECO:0000313" key="1">
    <source>
        <dbReference type="EMBL" id="OIN54161.1"/>
    </source>
</evidence>
<dbReference type="SUPFAM" id="SSF53756">
    <property type="entry name" value="UDP-Glycosyltransferase/glycogen phosphorylase"/>
    <property type="match status" value="1"/>
</dbReference>
<dbReference type="EMBL" id="MDDR01000007">
    <property type="protein sequence ID" value="OIN54161.1"/>
    <property type="molecule type" value="Genomic_DNA"/>
</dbReference>
<name>A0A1S2V630_9PSED</name>
<evidence type="ECO:0000313" key="2">
    <source>
        <dbReference type="EMBL" id="SED61888.1"/>
    </source>
</evidence>
<reference evidence="2 4" key="2">
    <citation type="submission" date="2016-10" db="EMBL/GenBank/DDBJ databases">
        <authorList>
            <person name="Varghese N."/>
            <person name="Submissions S."/>
        </authorList>
    </citation>
    <scope>NUCLEOTIDE SEQUENCE [LARGE SCALE GENOMIC DNA]</scope>
    <source>
        <strain evidence="2 4">BS2773</strain>
    </source>
</reference>
<organism evidence="1 3">
    <name type="scientific">Pseudomonas costantinii</name>
    <dbReference type="NCBI Taxonomy" id="168469"/>
    <lineage>
        <taxon>Bacteria</taxon>
        <taxon>Pseudomonadati</taxon>
        <taxon>Pseudomonadota</taxon>
        <taxon>Gammaproteobacteria</taxon>
        <taxon>Pseudomonadales</taxon>
        <taxon>Pseudomonadaceae</taxon>
        <taxon>Pseudomonas</taxon>
    </lineage>
</organism>
<dbReference type="RefSeq" id="WP_071482998.1">
    <property type="nucleotide sequence ID" value="NZ_FNTS01000002.1"/>
</dbReference>
<keyword evidence="4" id="KW-1185">Reference proteome</keyword>
<accession>A0A1S2V630</accession>
<sequence>MKLLLLTDIPPCRNFTAGLVLERLVSFLPKDQIAICAVVNPALKPEIPAELDAVPQLILTKPREASVRVLPLRAGVLSAFPYELLQAGRVRNDLLPKIVEFAKAQQVDAVWVVLQGQTMVRLARQLTQKLNVPLLTQVWDPFGWWLQANRIDGLTRRRLQKEFDNVLKSSVSCATASWAMSENYTAKYNVANVPVIAGLPREIAFKPAAQPHARDEFIIAMAGQFYAQTEWQCLQYALNGCNWTIAGRRIRVRVMGGGFNAFTQSPSNFEYLGWRSQEETIRLLADSDLLYMPYWFSEEYREESSNSFPSKLVTYFAAGRPVFCHAPSYASPARYIEANEAGYLCQSLDTGTIVACLERAIQDEDTYARYALNGHVCFMKDFTLESMKESLQAFLGDHTKAAAGLST</sequence>
<dbReference type="Gene3D" id="3.40.50.2000">
    <property type="entry name" value="Glycogen Phosphorylase B"/>
    <property type="match status" value="1"/>
</dbReference>
<reference evidence="1 3" key="1">
    <citation type="submission" date="2016-08" db="EMBL/GenBank/DDBJ databases">
        <title>Draft genome sequence of Pseudomonas costantinii LMG 22119, type strain isolated from cultivated mushroom (Agaricus bisporus) sporophores.</title>
        <authorList>
            <person name="Tambong J.T."/>
        </authorList>
    </citation>
    <scope>NUCLEOTIDE SEQUENCE [LARGE SCALE GENOMIC DNA]</scope>
    <source>
        <strain evidence="1 3">LMG 22119</strain>
    </source>
</reference>
<protein>
    <submittedName>
        <fullName evidence="1">Glycosyl transferase</fullName>
    </submittedName>
</protein>
<dbReference type="Proteomes" id="UP000182179">
    <property type="component" value="Unassembled WGS sequence"/>
</dbReference>